<feature type="domain" description="AAA+ ATPase" evidence="13">
    <location>
        <begin position="226"/>
        <end position="490"/>
    </location>
</feature>
<evidence type="ECO:0000313" key="16">
    <source>
        <dbReference type="Proteomes" id="UP001302321"/>
    </source>
</evidence>
<feature type="domain" description="Helicase ATP-binding" evidence="14">
    <location>
        <begin position="208"/>
        <end position="500"/>
    </location>
</feature>
<evidence type="ECO:0000256" key="3">
    <source>
        <dbReference type="ARBA" id="ARBA00007913"/>
    </source>
</evidence>
<dbReference type="CDD" id="cd18808">
    <property type="entry name" value="SF1_C_Upf1"/>
    <property type="match status" value="1"/>
</dbReference>
<evidence type="ECO:0000256" key="6">
    <source>
        <dbReference type="ARBA" id="ARBA00022741"/>
    </source>
</evidence>
<accession>A0AAN6W5Z0</accession>
<name>A0AAN6W5Z0_9PEZI</name>
<evidence type="ECO:0000256" key="7">
    <source>
        <dbReference type="ARBA" id="ARBA00022801"/>
    </source>
</evidence>
<feature type="region of interest" description="Disordered" evidence="12">
    <location>
        <begin position="426"/>
        <end position="452"/>
    </location>
</feature>
<dbReference type="GO" id="GO:0003723">
    <property type="term" value="F:RNA binding"/>
    <property type="evidence" value="ECO:0007669"/>
    <property type="project" value="InterPro"/>
</dbReference>
<dbReference type="GO" id="GO:0043139">
    <property type="term" value="F:5'-3' DNA helicase activity"/>
    <property type="evidence" value="ECO:0007669"/>
    <property type="project" value="TreeGrafter"/>
</dbReference>
<dbReference type="InterPro" id="IPR041677">
    <property type="entry name" value="DNA2/NAM7_AAA_11"/>
</dbReference>
<organism evidence="15 16">
    <name type="scientific">Triangularia setosa</name>
    <dbReference type="NCBI Taxonomy" id="2587417"/>
    <lineage>
        <taxon>Eukaryota</taxon>
        <taxon>Fungi</taxon>
        <taxon>Dikarya</taxon>
        <taxon>Ascomycota</taxon>
        <taxon>Pezizomycotina</taxon>
        <taxon>Sordariomycetes</taxon>
        <taxon>Sordariomycetidae</taxon>
        <taxon>Sordariales</taxon>
        <taxon>Podosporaceae</taxon>
        <taxon>Triangularia</taxon>
    </lineage>
</organism>
<comment type="catalytic activity">
    <reaction evidence="11">
        <text>ATP + H2O = ADP + phosphate + H(+)</text>
        <dbReference type="Rhea" id="RHEA:13065"/>
        <dbReference type="ChEBI" id="CHEBI:15377"/>
        <dbReference type="ChEBI" id="CHEBI:15378"/>
        <dbReference type="ChEBI" id="CHEBI:30616"/>
        <dbReference type="ChEBI" id="CHEBI:43474"/>
        <dbReference type="ChEBI" id="CHEBI:456216"/>
        <dbReference type="EC" id="3.6.4.12"/>
    </reaction>
    <physiologicalReaction direction="left-to-right" evidence="11">
        <dbReference type="Rhea" id="RHEA:13066"/>
    </physiologicalReaction>
</comment>
<dbReference type="GO" id="GO:0005634">
    <property type="term" value="C:nucleus"/>
    <property type="evidence" value="ECO:0007669"/>
    <property type="project" value="UniProtKB-SubCell"/>
</dbReference>
<dbReference type="Gene3D" id="3.40.50.300">
    <property type="entry name" value="P-loop containing nucleotide triphosphate hydrolases"/>
    <property type="match status" value="2"/>
</dbReference>
<dbReference type="InterPro" id="IPR003593">
    <property type="entry name" value="AAA+_ATPase"/>
</dbReference>
<dbReference type="InterPro" id="IPR048761">
    <property type="entry name" value="SMUBP-2_HCS1_1B"/>
</dbReference>
<sequence length="733" mass="79849">MAIDIPTFATTQISLLAAELEAEVAETSALVSLHSPSALQRAGVALTNLTVLSQRTGLGGKTVVELGPDPAFTSGGDLPEHGIRSGDIVLLAEQPAASGKKREVKELERKGIKGVVTRVGKQTLGVAVEAEEEDRKELPGGDRRVWIVKLADEVTWKRMNGTMEKMSKMAESEYSYFMRVLFGLTTPSPVPEDLSKDEEVGEGRIRWFDPSLNESQRDAIRFALKSQEIALIHGPPGTGKTHTLIELILQLLARNTNARILVCGPSNISVDNIVERLAPHKVPLIRLGHPARLLPSVLNHSLDVLTRTSEAGAIVRDVRAEMDAKQASIRKTRSGKERKAIYADLKELRKEYRQREKKCVSDLVAKSKVVLATLHGSGGYQLRDEQFDVVIIDEASQALEAQCWVPLLSAKKAVCAGDHLQLPPTIKSLHSSSSSSSSSSKPGSKASAAADKKASKSKKEVVAAATATTTPAAAIPKGATLETTLFDRLLSLHGPKIKRMLTTQYRMHELIMRFPSDELYESKLIAAPAVASRLLNQLPNVEDIDEMREPLIFIDTQGGDFPEKTEDDEDVDGKGVTKRSLYGDSKSNEGEAMLAREHVRCLVEDGGLRAEDIAVVSPYNAQLALLAPLKEQYPGIELGSVDGFQGREKEAVIVTLVRSNTEGEVGFLAEKRRLNVAMTRPKRSLTVIADSETVKKGGKFLKKWMEFLEENADLRYPDLASLTVAAAGGSWKA</sequence>
<evidence type="ECO:0000256" key="2">
    <source>
        <dbReference type="ARBA" id="ARBA00004496"/>
    </source>
</evidence>
<gene>
    <name evidence="15" type="ORF">QBC36DRAFT_292639</name>
</gene>
<dbReference type="CDD" id="cd18044">
    <property type="entry name" value="DEXXQc_SMUBP2"/>
    <property type="match status" value="1"/>
</dbReference>
<dbReference type="EMBL" id="MU866294">
    <property type="protein sequence ID" value="KAK4174212.1"/>
    <property type="molecule type" value="Genomic_DNA"/>
</dbReference>
<dbReference type="AlphaFoldDB" id="A0AAN6W5Z0"/>
<dbReference type="SUPFAM" id="SSF52540">
    <property type="entry name" value="P-loop containing nucleoside triphosphate hydrolases"/>
    <property type="match status" value="1"/>
</dbReference>
<evidence type="ECO:0000256" key="8">
    <source>
        <dbReference type="ARBA" id="ARBA00022806"/>
    </source>
</evidence>
<dbReference type="GO" id="GO:0016787">
    <property type="term" value="F:hydrolase activity"/>
    <property type="evidence" value="ECO:0007669"/>
    <property type="project" value="UniProtKB-KW"/>
</dbReference>
<dbReference type="GO" id="GO:0005737">
    <property type="term" value="C:cytoplasm"/>
    <property type="evidence" value="ECO:0007669"/>
    <property type="project" value="UniProtKB-SubCell"/>
</dbReference>
<keyword evidence="10" id="KW-0539">Nucleus</keyword>
<reference evidence="15" key="1">
    <citation type="journal article" date="2023" name="Mol. Phylogenet. Evol.">
        <title>Genome-scale phylogeny and comparative genomics of the fungal order Sordariales.</title>
        <authorList>
            <person name="Hensen N."/>
            <person name="Bonometti L."/>
            <person name="Westerberg I."/>
            <person name="Brannstrom I.O."/>
            <person name="Guillou S."/>
            <person name="Cros-Aarteil S."/>
            <person name="Calhoun S."/>
            <person name="Haridas S."/>
            <person name="Kuo A."/>
            <person name="Mondo S."/>
            <person name="Pangilinan J."/>
            <person name="Riley R."/>
            <person name="LaButti K."/>
            <person name="Andreopoulos B."/>
            <person name="Lipzen A."/>
            <person name="Chen C."/>
            <person name="Yan M."/>
            <person name="Daum C."/>
            <person name="Ng V."/>
            <person name="Clum A."/>
            <person name="Steindorff A."/>
            <person name="Ohm R.A."/>
            <person name="Martin F."/>
            <person name="Silar P."/>
            <person name="Natvig D.O."/>
            <person name="Lalanne C."/>
            <person name="Gautier V."/>
            <person name="Ament-Velasquez S.L."/>
            <person name="Kruys A."/>
            <person name="Hutchinson M.I."/>
            <person name="Powell A.J."/>
            <person name="Barry K."/>
            <person name="Miller A.N."/>
            <person name="Grigoriev I.V."/>
            <person name="Debuchy R."/>
            <person name="Gladieux P."/>
            <person name="Hiltunen Thoren M."/>
            <person name="Johannesson H."/>
        </authorList>
    </citation>
    <scope>NUCLEOTIDE SEQUENCE</scope>
    <source>
        <strain evidence="15">CBS 892.96</strain>
    </source>
</reference>
<dbReference type="PANTHER" id="PTHR43788:SF8">
    <property type="entry name" value="DNA-BINDING PROTEIN SMUBP-2"/>
    <property type="match status" value="1"/>
</dbReference>
<keyword evidence="5" id="KW-0963">Cytoplasm</keyword>
<evidence type="ECO:0000256" key="1">
    <source>
        <dbReference type="ARBA" id="ARBA00004123"/>
    </source>
</evidence>
<keyword evidence="6" id="KW-0547">Nucleotide-binding</keyword>
<dbReference type="InterPro" id="IPR014001">
    <property type="entry name" value="Helicase_ATP-bd"/>
</dbReference>
<evidence type="ECO:0000256" key="12">
    <source>
        <dbReference type="SAM" id="MobiDB-lite"/>
    </source>
</evidence>
<keyword evidence="9" id="KW-0067">ATP-binding</keyword>
<dbReference type="Pfam" id="PF13087">
    <property type="entry name" value="AAA_12"/>
    <property type="match status" value="1"/>
</dbReference>
<comment type="caution">
    <text evidence="15">The sequence shown here is derived from an EMBL/GenBank/DDBJ whole genome shotgun (WGS) entry which is preliminary data.</text>
</comment>
<evidence type="ECO:0000256" key="10">
    <source>
        <dbReference type="ARBA" id="ARBA00023242"/>
    </source>
</evidence>
<dbReference type="PANTHER" id="PTHR43788">
    <property type="entry name" value="DNA2/NAM7 HELICASE FAMILY MEMBER"/>
    <property type="match status" value="1"/>
</dbReference>
<dbReference type="Pfam" id="PF21138">
    <property type="entry name" value="SMUBP-2_HCS1_1B"/>
    <property type="match status" value="1"/>
</dbReference>
<evidence type="ECO:0000259" key="13">
    <source>
        <dbReference type="SMART" id="SM00382"/>
    </source>
</evidence>
<dbReference type="InterPro" id="IPR027417">
    <property type="entry name" value="P-loop_NTPase"/>
</dbReference>
<keyword evidence="16" id="KW-1185">Reference proteome</keyword>
<keyword evidence="8" id="KW-0347">Helicase</keyword>
<proteinExistence type="inferred from homology"/>
<reference evidence="15" key="2">
    <citation type="submission" date="2023-05" db="EMBL/GenBank/DDBJ databases">
        <authorList>
            <consortium name="Lawrence Berkeley National Laboratory"/>
            <person name="Steindorff A."/>
            <person name="Hensen N."/>
            <person name="Bonometti L."/>
            <person name="Westerberg I."/>
            <person name="Brannstrom I.O."/>
            <person name="Guillou S."/>
            <person name="Cros-Aarteil S."/>
            <person name="Calhoun S."/>
            <person name="Haridas S."/>
            <person name="Kuo A."/>
            <person name="Mondo S."/>
            <person name="Pangilinan J."/>
            <person name="Riley R."/>
            <person name="Labutti K."/>
            <person name="Andreopoulos B."/>
            <person name="Lipzen A."/>
            <person name="Chen C."/>
            <person name="Yanf M."/>
            <person name="Daum C."/>
            <person name="Ng V."/>
            <person name="Clum A."/>
            <person name="Ohm R."/>
            <person name="Martin F."/>
            <person name="Silar P."/>
            <person name="Natvig D."/>
            <person name="Lalanne C."/>
            <person name="Gautier V."/>
            <person name="Ament-Velasquez S.L."/>
            <person name="Kruys A."/>
            <person name="Hutchinson M.I."/>
            <person name="Powell A.J."/>
            <person name="Barry K."/>
            <person name="Miller A.N."/>
            <person name="Grigoriev I.V."/>
            <person name="Debuchy R."/>
            <person name="Gladieux P."/>
            <person name="Thoren M.H."/>
            <person name="Johannesson H."/>
        </authorList>
    </citation>
    <scope>NUCLEOTIDE SEQUENCE</scope>
    <source>
        <strain evidence="15">CBS 892.96</strain>
    </source>
</reference>
<evidence type="ECO:0000256" key="9">
    <source>
        <dbReference type="ARBA" id="ARBA00022840"/>
    </source>
</evidence>
<dbReference type="Proteomes" id="UP001302321">
    <property type="component" value="Unassembled WGS sequence"/>
</dbReference>
<evidence type="ECO:0000256" key="5">
    <source>
        <dbReference type="ARBA" id="ARBA00022490"/>
    </source>
</evidence>
<dbReference type="EC" id="3.6.4.12" evidence="4"/>
<feature type="region of interest" description="Disordered" evidence="12">
    <location>
        <begin position="556"/>
        <end position="582"/>
    </location>
</feature>
<evidence type="ECO:0000256" key="11">
    <source>
        <dbReference type="ARBA" id="ARBA00048432"/>
    </source>
</evidence>
<dbReference type="Pfam" id="PF13086">
    <property type="entry name" value="AAA_11"/>
    <property type="match status" value="1"/>
</dbReference>
<dbReference type="InterPro" id="IPR047187">
    <property type="entry name" value="SF1_C_Upf1"/>
</dbReference>
<dbReference type="SMART" id="SM00382">
    <property type="entry name" value="AAA"/>
    <property type="match status" value="1"/>
</dbReference>
<evidence type="ECO:0000259" key="14">
    <source>
        <dbReference type="SMART" id="SM00487"/>
    </source>
</evidence>
<dbReference type="InterPro" id="IPR041679">
    <property type="entry name" value="DNA2/NAM7-like_C"/>
</dbReference>
<dbReference type="InterPro" id="IPR050534">
    <property type="entry name" value="Coronavir_polyprotein_1ab"/>
</dbReference>
<evidence type="ECO:0000256" key="4">
    <source>
        <dbReference type="ARBA" id="ARBA00012551"/>
    </source>
</evidence>
<evidence type="ECO:0000313" key="15">
    <source>
        <dbReference type="EMBL" id="KAK4174212.1"/>
    </source>
</evidence>
<comment type="similarity">
    <text evidence="3">Belongs to the DNA2/NAM7 helicase family.</text>
</comment>
<protein>
    <recommendedName>
        <fullName evidence="4">DNA helicase</fullName>
        <ecNumber evidence="4">3.6.4.12</ecNumber>
    </recommendedName>
</protein>
<dbReference type="SMART" id="SM00487">
    <property type="entry name" value="DEXDc"/>
    <property type="match status" value="1"/>
</dbReference>
<feature type="compositionally biased region" description="Low complexity" evidence="12">
    <location>
        <begin position="426"/>
        <end position="449"/>
    </location>
</feature>
<keyword evidence="7 15" id="KW-0378">Hydrolase</keyword>
<dbReference type="GO" id="GO:0005524">
    <property type="term" value="F:ATP binding"/>
    <property type="evidence" value="ECO:0007669"/>
    <property type="project" value="UniProtKB-KW"/>
</dbReference>
<dbReference type="Gene3D" id="2.40.30.270">
    <property type="match status" value="1"/>
</dbReference>
<comment type="subcellular location">
    <subcellularLocation>
        <location evidence="2">Cytoplasm</location>
    </subcellularLocation>
    <subcellularLocation>
        <location evidence="1">Nucleus</location>
    </subcellularLocation>
</comment>